<dbReference type="InterPro" id="IPR029057">
    <property type="entry name" value="PRTase-like"/>
</dbReference>
<dbReference type="Gene3D" id="3.40.50.2020">
    <property type="match status" value="1"/>
</dbReference>
<dbReference type="SUPFAM" id="SSF53271">
    <property type="entry name" value="PRTase-like"/>
    <property type="match status" value="1"/>
</dbReference>
<dbReference type="InterPro" id="IPR000836">
    <property type="entry name" value="PRTase_dom"/>
</dbReference>
<dbReference type="PANTHER" id="PTHR47505:SF1">
    <property type="entry name" value="DNA UTILIZATION PROTEIN YHGH"/>
    <property type="match status" value="1"/>
</dbReference>
<dbReference type="HOGENOM" id="CLU_054549_0_0_9"/>
<evidence type="ECO:0000313" key="2">
    <source>
        <dbReference type="EMBL" id="AIQ65891.1"/>
    </source>
</evidence>
<dbReference type="OrthoDB" id="9779910at2"/>
<reference evidence="2 3" key="1">
    <citation type="submission" date="2014-08" db="EMBL/GenBank/DDBJ databases">
        <title>Comparative genomics of the Paenibacillus odorifer group.</title>
        <authorList>
            <person name="den Bakker H.C."/>
            <person name="Tsai Y.-C."/>
            <person name="Martin N."/>
            <person name="Korlach J."/>
            <person name="Wiedmann M."/>
        </authorList>
    </citation>
    <scope>NUCLEOTIDE SEQUENCE [LARGE SCALE GENOMIC DNA]</scope>
    <source>
        <strain evidence="2 3">DSM 14472</strain>
    </source>
</reference>
<comment type="similarity">
    <text evidence="1">Belongs to the ComF/GntX family.</text>
</comment>
<accession>A0A089LWM3</accession>
<protein>
    <recommendedName>
        <fullName evidence="4">Amidophosphoribosyltransferase</fullName>
    </recommendedName>
</protein>
<evidence type="ECO:0008006" key="4">
    <source>
        <dbReference type="Google" id="ProtNLM"/>
    </source>
</evidence>
<proteinExistence type="inferred from homology"/>
<keyword evidence="3" id="KW-1185">Reference proteome</keyword>
<dbReference type="Proteomes" id="UP000029507">
    <property type="component" value="Chromosome"/>
</dbReference>
<evidence type="ECO:0000313" key="3">
    <source>
        <dbReference type="Proteomes" id="UP000029507"/>
    </source>
</evidence>
<sequence length="173" mass="19912">MRSWIGEFKYRGDERYGELLGAMLDHAYEMLKSELESRRGTKWKADLLIPVPVSEARLLERGFNQAGRLAEVLSLRRKIPVMELLGRTRHTGKQSFKGRAERIKAMKEAFIFNNKKGEAFAHQLREREVSRIVIIDDIYTTGSTIHSCAEVIQRTAEAYDGHIEICSLTWARS</sequence>
<dbReference type="InterPro" id="IPR051910">
    <property type="entry name" value="ComF/GntX_DNA_util-trans"/>
</dbReference>
<dbReference type="PANTHER" id="PTHR47505">
    <property type="entry name" value="DNA UTILIZATION PROTEIN YHGH"/>
    <property type="match status" value="1"/>
</dbReference>
<dbReference type="KEGG" id="pste:PSTEL_25055"/>
<organism evidence="2 3">
    <name type="scientific">Paenibacillus stellifer</name>
    <dbReference type="NCBI Taxonomy" id="169760"/>
    <lineage>
        <taxon>Bacteria</taxon>
        <taxon>Bacillati</taxon>
        <taxon>Bacillota</taxon>
        <taxon>Bacilli</taxon>
        <taxon>Bacillales</taxon>
        <taxon>Paenibacillaceae</taxon>
        <taxon>Paenibacillus</taxon>
    </lineage>
</organism>
<dbReference type="CDD" id="cd06223">
    <property type="entry name" value="PRTases_typeI"/>
    <property type="match status" value="1"/>
</dbReference>
<dbReference type="AlphaFoldDB" id="A0A089LWM3"/>
<dbReference type="EMBL" id="CP009286">
    <property type="protein sequence ID" value="AIQ65891.1"/>
    <property type="molecule type" value="Genomic_DNA"/>
</dbReference>
<name>A0A089LWM3_9BACL</name>
<gene>
    <name evidence="2" type="ORF">PSTEL_25055</name>
</gene>
<evidence type="ECO:0000256" key="1">
    <source>
        <dbReference type="ARBA" id="ARBA00008007"/>
    </source>
</evidence>
<dbReference type="STRING" id="169760.PSTEL_25055"/>